<reference evidence="1" key="1">
    <citation type="submission" date="2014-11" db="EMBL/GenBank/DDBJ databases">
        <authorList>
            <person name="Amaro Gonzalez C."/>
        </authorList>
    </citation>
    <scope>NUCLEOTIDE SEQUENCE</scope>
</reference>
<sequence length="50" mass="5856">MVNEEWYIQVIVNQGLNKLQALMVKLQSLHGFTAWEKAAYFSYTRFLGFA</sequence>
<reference evidence="1" key="2">
    <citation type="journal article" date="2015" name="Fish Shellfish Immunol.">
        <title>Early steps in the European eel (Anguilla anguilla)-Vibrio vulnificus interaction in the gills: Role of the RtxA13 toxin.</title>
        <authorList>
            <person name="Callol A."/>
            <person name="Pajuelo D."/>
            <person name="Ebbesson L."/>
            <person name="Teles M."/>
            <person name="MacKenzie S."/>
            <person name="Amaro C."/>
        </authorList>
    </citation>
    <scope>NUCLEOTIDE SEQUENCE</scope>
</reference>
<organism evidence="1">
    <name type="scientific">Anguilla anguilla</name>
    <name type="common">European freshwater eel</name>
    <name type="synonym">Muraena anguilla</name>
    <dbReference type="NCBI Taxonomy" id="7936"/>
    <lineage>
        <taxon>Eukaryota</taxon>
        <taxon>Metazoa</taxon>
        <taxon>Chordata</taxon>
        <taxon>Craniata</taxon>
        <taxon>Vertebrata</taxon>
        <taxon>Euteleostomi</taxon>
        <taxon>Actinopterygii</taxon>
        <taxon>Neopterygii</taxon>
        <taxon>Teleostei</taxon>
        <taxon>Anguilliformes</taxon>
        <taxon>Anguillidae</taxon>
        <taxon>Anguilla</taxon>
    </lineage>
</organism>
<dbReference type="AlphaFoldDB" id="A0A0E9VEA6"/>
<dbReference type="EMBL" id="GBXM01033034">
    <property type="protein sequence ID" value="JAH75543.1"/>
    <property type="molecule type" value="Transcribed_RNA"/>
</dbReference>
<name>A0A0E9VEA6_ANGAN</name>
<protein>
    <submittedName>
        <fullName evidence="1">Uncharacterized protein</fullName>
    </submittedName>
</protein>
<proteinExistence type="predicted"/>
<evidence type="ECO:0000313" key="1">
    <source>
        <dbReference type="EMBL" id="JAH75543.1"/>
    </source>
</evidence>
<accession>A0A0E9VEA6</accession>